<sequence>MEDIITQMKALAREVAKQLGQIEANKEMVKTGLLDAEDFADDSGALNEFRDKIYEVVSGVQTRMEHIFVEKRREETDKKYRRQLANEIKNSRLSGNDIEPITVPPLEPSEELTTKRQAFEKAKASGVSPEMLAKAKERLDALEKQEQNAWDGAHAGNAEDTALIERIRVALDRGELADVFAEKGFDRQKAVSLIADQIRDKAFSAEISDNVLKMLPREVMIALVYDMSDEEMWGRMRQLTNVISPKEQYGYQQREPEKKPVSYIYISTPFKDRSDRLRRDAQDALQTTVMYTSHQYSMTGMYDAWAKNPDDARARGNFVEALRGLESSVGVIQASQDPKERSGALPKTLHTDLKDILAYVENPNGGMSKPALLTDSNTFRTVENNLYSAKNGLERNIQTANFGATQVEDVYNKQQKEQEKKEQAERHLTAAVDEAIRVAKYEVASELQKDINSYALEKKFREMQLIAEQLVPFIDRAILSETAYGEEKKRPMFKKSVKVTPEQLSAIIQLNKGNRVDEVPYDVYQSNHDALHFSRERVDTVRTDLLQRSDRDVSGLIPLPRKLTELIPTQASVRSKAMGAIDPSRGGYWAPNDRKVAQEAVDARLADKMSELQSEVSQQIRATMEQFVSDLQAKRAEIASVVSSGQERINTHVAEHPDSILKGARVVDIVSSLDRHIERAQSVLKGL</sequence>
<proteinExistence type="predicted"/>
<dbReference type="AlphaFoldDB" id="A0A0G1BFY5"/>
<dbReference type="EMBL" id="LCEK01000012">
    <property type="protein sequence ID" value="KKS72192.1"/>
    <property type="molecule type" value="Genomic_DNA"/>
</dbReference>
<evidence type="ECO:0000313" key="3">
    <source>
        <dbReference type="Proteomes" id="UP000033867"/>
    </source>
</evidence>
<comment type="caution">
    <text evidence="2">The sequence shown here is derived from an EMBL/GenBank/DDBJ whole genome shotgun (WGS) entry which is preliminary data.</text>
</comment>
<accession>A0A0G1BFY5</accession>
<keyword evidence="1" id="KW-0175">Coiled coil</keyword>
<evidence type="ECO:0000256" key="1">
    <source>
        <dbReference type="SAM" id="Coils"/>
    </source>
</evidence>
<name>A0A0G1BFY5_9BACT</name>
<gene>
    <name evidence="2" type="ORF">UV42_C0012G0019</name>
</gene>
<dbReference type="Proteomes" id="UP000033867">
    <property type="component" value="Unassembled WGS sequence"/>
</dbReference>
<evidence type="ECO:0000313" key="2">
    <source>
        <dbReference type="EMBL" id="KKS72192.1"/>
    </source>
</evidence>
<protein>
    <submittedName>
        <fullName evidence="2">Uncharacterized protein</fullName>
    </submittedName>
</protein>
<feature type="coiled-coil region" evidence="1">
    <location>
        <begin position="407"/>
        <end position="434"/>
    </location>
</feature>
<reference evidence="2 3" key="1">
    <citation type="journal article" date="2015" name="Nature">
        <title>rRNA introns, odd ribosomes, and small enigmatic genomes across a large radiation of phyla.</title>
        <authorList>
            <person name="Brown C.T."/>
            <person name="Hug L.A."/>
            <person name="Thomas B.C."/>
            <person name="Sharon I."/>
            <person name="Castelle C.J."/>
            <person name="Singh A."/>
            <person name="Wilkins M.J."/>
            <person name="Williams K.H."/>
            <person name="Banfield J.F."/>
        </authorList>
    </citation>
    <scope>NUCLEOTIDE SEQUENCE [LARGE SCALE GENOMIC DNA]</scope>
</reference>
<organism evidence="2 3">
    <name type="scientific">Candidatus Magasanikbacteria bacterium GW2011_GWE2_42_7</name>
    <dbReference type="NCBI Taxonomy" id="1619052"/>
    <lineage>
        <taxon>Bacteria</taxon>
        <taxon>Candidatus Magasanikiibacteriota</taxon>
    </lineage>
</organism>
<dbReference type="PATRIC" id="fig|1619052.3.peg.299"/>